<evidence type="ECO:0000313" key="3">
    <source>
        <dbReference type="Proteomes" id="UP001292216"/>
    </source>
</evidence>
<evidence type="ECO:0000313" key="2">
    <source>
        <dbReference type="EMBL" id="MEA3568970.1"/>
    </source>
</evidence>
<dbReference type="SUPFAM" id="SSF47413">
    <property type="entry name" value="lambda repressor-like DNA-binding domains"/>
    <property type="match status" value="1"/>
</dbReference>
<dbReference type="SMART" id="SM00530">
    <property type="entry name" value="HTH_XRE"/>
    <property type="match status" value="1"/>
</dbReference>
<evidence type="ECO:0000259" key="1">
    <source>
        <dbReference type="PROSITE" id="PS50943"/>
    </source>
</evidence>
<reference evidence="2 3" key="1">
    <citation type="submission" date="2023-12" db="EMBL/GenBank/DDBJ databases">
        <title>Whole genome sequencing of Paenibacillus phoenicis isolated from the Phoenix Mars Lander spacecraft assembly facility.</title>
        <authorList>
            <person name="Garcia A."/>
            <person name="Venkateswaran K."/>
        </authorList>
    </citation>
    <scope>NUCLEOTIDE SEQUENCE [LARGE SCALE GENOMIC DNA]</scope>
    <source>
        <strain evidence="2 3">3PO2SA</strain>
    </source>
</reference>
<name>A0ABU5PGE0_9BACL</name>
<dbReference type="Proteomes" id="UP001292216">
    <property type="component" value="Unassembled WGS sequence"/>
</dbReference>
<dbReference type="RefSeq" id="WP_323076242.1">
    <property type="nucleotide sequence ID" value="NZ_CBCSKM010000006.1"/>
</dbReference>
<proteinExistence type="predicted"/>
<gene>
    <name evidence="2" type="ORF">U9M73_03035</name>
</gene>
<organism evidence="2 3">
    <name type="scientific">Paenibacillus phoenicis</name>
    <dbReference type="NCBI Taxonomy" id="554117"/>
    <lineage>
        <taxon>Bacteria</taxon>
        <taxon>Bacillati</taxon>
        <taxon>Bacillota</taxon>
        <taxon>Bacilli</taxon>
        <taxon>Bacillales</taxon>
        <taxon>Paenibacillaceae</taxon>
        <taxon>Paenibacillus</taxon>
    </lineage>
</organism>
<comment type="caution">
    <text evidence="2">The sequence shown here is derived from an EMBL/GenBank/DDBJ whole genome shotgun (WGS) entry which is preliminary data.</text>
</comment>
<dbReference type="InterPro" id="IPR010982">
    <property type="entry name" value="Lambda_DNA-bd_dom_sf"/>
</dbReference>
<protein>
    <submittedName>
        <fullName evidence="2">Helix-turn-helix transcriptional regulator</fullName>
    </submittedName>
</protein>
<sequence>MSTATILAEVHSFMKENELSLSQFSAKLNINAGTLSYILNGNRTLTIDHLDRISEVMGLPMGHYYEHYINDYLQERNPDWRRVAPFLRKCAELNKLDCIRRTICMLLDNLTYSTSLFELAEEFYEKGLYGAAEILYENVAMSETKQHSERLALCQYRLFKIRIGSDQAHNLKIAYQFEPYVDRLDEVTQLDALKDLANLYRSLREWDRLEVLALEMERKARLLYFSNRRSEKEFYEMQRRLSRPMFVYIVYAKLLCAEAYEGREDYTKALEYTYQYVDLSWVREKDEETKHWLSLFEKWSSANLHVNRLKSGEIEYLPEYVTFMEENPDEIIQAISNVMYAANRYQIDVDYILLRFKSEIEAYINRKQTNDLYNDHVLPDKYNQFLYDLTYYYLRKKDYTMGFNYLMQGLENSVRINNKEVLLDFMILFEQHRHMAAEDICQKYKEVVCEVKRGI</sequence>
<dbReference type="Gene3D" id="1.10.260.40">
    <property type="entry name" value="lambda repressor-like DNA-binding domains"/>
    <property type="match status" value="1"/>
</dbReference>
<dbReference type="EMBL" id="JAYERP010000001">
    <property type="protein sequence ID" value="MEA3568970.1"/>
    <property type="molecule type" value="Genomic_DNA"/>
</dbReference>
<dbReference type="InterPro" id="IPR001387">
    <property type="entry name" value="Cro/C1-type_HTH"/>
</dbReference>
<accession>A0ABU5PGE0</accession>
<feature type="domain" description="HTH cro/C1-type" evidence="1">
    <location>
        <begin position="10"/>
        <end position="64"/>
    </location>
</feature>
<dbReference type="PROSITE" id="PS50943">
    <property type="entry name" value="HTH_CROC1"/>
    <property type="match status" value="1"/>
</dbReference>
<keyword evidence="3" id="KW-1185">Reference proteome</keyword>
<dbReference type="Pfam" id="PF01381">
    <property type="entry name" value="HTH_3"/>
    <property type="match status" value="1"/>
</dbReference>